<proteinExistence type="predicted"/>
<gene>
    <name evidence="2" type="ORF">VR44_30960</name>
</gene>
<protein>
    <submittedName>
        <fullName evidence="2">Uncharacterized protein</fullName>
    </submittedName>
</protein>
<name>A0A0F4IX69_9ACTN</name>
<dbReference type="Proteomes" id="UP000033551">
    <property type="component" value="Unassembled WGS sequence"/>
</dbReference>
<sequence length="64" mass="6240">MTIRQLPSLAAVAALAVLAGTATATPATAAARGATFSSDVVNFDRAAFSGSQVFSTAPSSPAAQ</sequence>
<feature type="chain" id="PRO_5038369140" evidence="1">
    <location>
        <begin position="25"/>
        <end position="64"/>
    </location>
</feature>
<dbReference type="EMBL" id="JZWV01000992">
    <property type="protein sequence ID" value="KJY26038.1"/>
    <property type="molecule type" value="Genomic_DNA"/>
</dbReference>
<keyword evidence="3" id="KW-1185">Reference proteome</keyword>
<evidence type="ECO:0000313" key="3">
    <source>
        <dbReference type="Proteomes" id="UP000033551"/>
    </source>
</evidence>
<evidence type="ECO:0000256" key="1">
    <source>
        <dbReference type="SAM" id="SignalP"/>
    </source>
</evidence>
<organism evidence="2 3">
    <name type="scientific">Streptomyces katrae</name>
    <dbReference type="NCBI Taxonomy" id="68223"/>
    <lineage>
        <taxon>Bacteria</taxon>
        <taxon>Bacillati</taxon>
        <taxon>Actinomycetota</taxon>
        <taxon>Actinomycetes</taxon>
        <taxon>Kitasatosporales</taxon>
        <taxon>Streptomycetaceae</taxon>
        <taxon>Streptomyces</taxon>
    </lineage>
</organism>
<dbReference type="PATRIC" id="fig|68223.7.peg.2636"/>
<evidence type="ECO:0000313" key="2">
    <source>
        <dbReference type="EMBL" id="KJY26038.1"/>
    </source>
</evidence>
<keyword evidence="1" id="KW-0732">Signal</keyword>
<dbReference type="RefSeq" id="WP_045950938.1">
    <property type="nucleotide sequence ID" value="NZ_JZWV01000992.1"/>
</dbReference>
<comment type="caution">
    <text evidence="2">The sequence shown here is derived from an EMBL/GenBank/DDBJ whole genome shotgun (WGS) entry which is preliminary data.</text>
</comment>
<accession>A0A0F4IX69</accession>
<reference evidence="2 3" key="1">
    <citation type="submission" date="2015-02" db="EMBL/GenBank/DDBJ databases">
        <authorList>
            <person name="Ju K.-S."/>
            <person name="Doroghazi J.R."/>
            <person name="Metcalf W."/>
        </authorList>
    </citation>
    <scope>NUCLEOTIDE SEQUENCE [LARGE SCALE GENOMIC DNA]</scope>
    <source>
        <strain evidence="2 3">NRRL ISP-5550</strain>
    </source>
</reference>
<dbReference type="AlphaFoldDB" id="A0A0F4IX69"/>
<feature type="signal peptide" evidence="1">
    <location>
        <begin position="1"/>
        <end position="24"/>
    </location>
</feature>